<accession>A0A197JU07</accession>
<reference evidence="2 3" key="1">
    <citation type="submission" date="2016-05" db="EMBL/GenBank/DDBJ databases">
        <title>Genome sequencing reveals origins of a unique bacterial endosymbiosis in the earliest lineages of terrestrial Fungi.</title>
        <authorList>
            <consortium name="DOE Joint Genome Institute"/>
            <person name="Uehling J."/>
            <person name="Gryganskyi A."/>
            <person name="Hameed K."/>
            <person name="Tschaplinski T."/>
            <person name="Misztal P."/>
            <person name="Wu S."/>
            <person name="Desiro A."/>
            <person name="Vande Pol N."/>
            <person name="Du Z.-Y."/>
            <person name="Zienkiewicz A."/>
            <person name="Zienkiewicz K."/>
            <person name="Morin E."/>
            <person name="Tisserant E."/>
            <person name="Splivallo R."/>
            <person name="Hainaut M."/>
            <person name="Henrissat B."/>
            <person name="Ohm R."/>
            <person name="Kuo A."/>
            <person name="Yan J."/>
            <person name="Lipzen A."/>
            <person name="Nolan M."/>
            <person name="Labutti K."/>
            <person name="Barry K."/>
            <person name="Goldstein A."/>
            <person name="Labbe J."/>
            <person name="Schadt C."/>
            <person name="Tuskan G."/>
            <person name="Grigoriev I."/>
            <person name="Martin F."/>
            <person name="Vilgalys R."/>
            <person name="Bonito G."/>
        </authorList>
    </citation>
    <scope>NUCLEOTIDE SEQUENCE [LARGE SCALE GENOMIC DNA]</scope>
    <source>
        <strain evidence="2 3">AG-77</strain>
    </source>
</reference>
<proteinExistence type="predicted"/>
<organism evidence="2 3">
    <name type="scientific">Linnemannia elongata AG-77</name>
    <dbReference type="NCBI Taxonomy" id="1314771"/>
    <lineage>
        <taxon>Eukaryota</taxon>
        <taxon>Fungi</taxon>
        <taxon>Fungi incertae sedis</taxon>
        <taxon>Mucoromycota</taxon>
        <taxon>Mortierellomycotina</taxon>
        <taxon>Mortierellomycetes</taxon>
        <taxon>Mortierellales</taxon>
        <taxon>Mortierellaceae</taxon>
        <taxon>Linnemannia</taxon>
    </lineage>
</organism>
<keyword evidence="3" id="KW-1185">Reference proteome</keyword>
<evidence type="ECO:0000256" key="1">
    <source>
        <dbReference type="SAM" id="Phobius"/>
    </source>
</evidence>
<dbReference type="AlphaFoldDB" id="A0A197JU07"/>
<keyword evidence="1" id="KW-1133">Transmembrane helix</keyword>
<name>A0A197JU07_9FUNG</name>
<gene>
    <name evidence="2" type="ORF">K457DRAFT_608031</name>
</gene>
<sequence length="200" mass="23027">MVDCHVLSAFPSPLFMLFVVAVLSARWTVGWEETMLYFAIPPKTHPLAHTNKERREENTPFTRTFSFGLDGTKPLLVMMMMMILDPLFLSSPLPSFLVHPISHRIPSHLSILSRKKVPANWFSLPAYRKFRGCFLIHDREGTREGQDKDTTARKGLIFEQITTCTPHKGKGEKGGREERKGYHLCKKKFNGYGMEGTWWK</sequence>
<feature type="transmembrane region" description="Helical" evidence="1">
    <location>
        <begin position="7"/>
        <end position="27"/>
    </location>
</feature>
<dbReference type="EMBL" id="KV442054">
    <property type="protein sequence ID" value="OAQ27789.1"/>
    <property type="molecule type" value="Genomic_DNA"/>
</dbReference>
<evidence type="ECO:0000313" key="2">
    <source>
        <dbReference type="EMBL" id="OAQ27789.1"/>
    </source>
</evidence>
<evidence type="ECO:0000313" key="3">
    <source>
        <dbReference type="Proteomes" id="UP000078512"/>
    </source>
</evidence>
<protein>
    <submittedName>
        <fullName evidence="2">Uncharacterized protein</fullName>
    </submittedName>
</protein>
<keyword evidence="1" id="KW-0812">Transmembrane</keyword>
<dbReference type="Proteomes" id="UP000078512">
    <property type="component" value="Unassembled WGS sequence"/>
</dbReference>
<feature type="transmembrane region" description="Helical" evidence="1">
    <location>
        <begin position="75"/>
        <end position="98"/>
    </location>
</feature>
<keyword evidence="1" id="KW-0472">Membrane</keyword>